<evidence type="ECO:0000313" key="3">
    <source>
        <dbReference type="Proteomes" id="UP001477278"/>
    </source>
</evidence>
<proteinExistence type="predicted"/>
<sequence length="43" mass="4981">MSELSVENWMAIIGVSIFLFRVYQHSCLAALLLSILNVQWQKK</sequence>
<keyword evidence="1" id="KW-0472">Membrane</keyword>
<evidence type="ECO:0000313" key="2">
    <source>
        <dbReference type="EMBL" id="MEO3682090.1"/>
    </source>
</evidence>
<keyword evidence="1" id="KW-1133">Transmembrane helix</keyword>
<gene>
    <name evidence="2" type="ORF">ABHN84_07235</name>
</gene>
<dbReference type="Proteomes" id="UP001477278">
    <property type="component" value="Unassembled WGS sequence"/>
</dbReference>
<accession>A0ABV0FMP5</accession>
<reference evidence="2 3" key="1">
    <citation type="submission" date="2024-05" db="EMBL/GenBank/DDBJ databases">
        <title>Genome sequencing of Marine Estuary Bacteria, Shewanella vesiculosa and S. baltica, and Pseudomonas syringae.</title>
        <authorList>
            <person name="Gurung A."/>
            <person name="Maclea K.S."/>
        </authorList>
    </citation>
    <scope>NUCLEOTIDE SEQUENCE [LARGE SCALE GENOMIC DNA]</scope>
    <source>
        <strain evidence="2 3">1A</strain>
    </source>
</reference>
<name>A0ABV0FMP5_9GAMM</name>
<feature type="transmembrane region" description="Helical" evidence="1">
    <location>
        <begin position="12"/>
        <end position="36"/>
    </location>
</feature>
<dbReference type="RefSeq" id="WP_347689889.1">
    <property type="nucleotide sequence ID" value="NZ_JBDPZN010000002.1"/>
</dbReference>
<keyword evidence="3" id="KW-1185">Reference proteome</keyword>
<organism evidence="2 3">
    <name type="scientific">Shewanella vesiculosa</name>
    <dbReference type="NCBI Taxonomy" id="518738"/>
    <lineage>
        <taxon>Bacteria</taxon>
        <taxon>Pseudomonadati</taxon>
        <taxon>Pseudomonadota</taxon>
        <taxon>Gammaproteobacteria</taxon>
        <taxon>Alteromonadales</taxon>
        <taxon>Shewanellaceae</taxon>
        <taxon>Shewanella</taxon>
    </lineage>
</organism>
<evidence type="ECO:0000256" key="1">
    <source>
        <dbReference type="SAM" id="Phobius"/>
    </source>
</evidence>
<protein>
    <submittedName>
        <fullName evidence="2">Uncharacterized protein</fullName>
    </submittedName>
</protein>
<dbReference type="EMBL" id="JBDPZN010000002">
    <property type="protein sequence ID" value="MEO3682090.1"/>
    <property type="molecule type" value="Genomic_DNA"/>
</dbReference>
<keyword evidence="1" id="KW-0812">Transmembrane</keyword>
<comment type="caution">
    <text evidence="2">The sequence shown here is derived from an EMBL/GenBank/DDBJ whole genome shotgun (WGS) entry which is preliminary data.</text>
</comment>